<proteinExistence type="predicted"/>
<protein>
    <submittedName>
        <fullName evidence="1">Uncharacterized protein</fullName>
    </submittedName>
</protein>
<sequence length="27" mass="3453">MFYPCEKIMADFSKVRKILEMFYHFDY</sequence>
<dbReference type="EMBL" id="AAZE01000001">
    <property type="protein sequence ID" value="EDJ91967.1"/>
    <property type="molecule type" value="Genomic_DNA"/>
</dbReference>
<reference evidence="1 2" key="1">
    <citation type="journal article" date="2007" name="Genome Biol.">
        <title>Characterization and modeling of the Haemophilus influenzae core and supragenomes based on the complete genomic sequences of Rd and 12 clinical nontypeable strains.</title>
        <authorList>
            <person name="Hogg J.S."/>
            <person name="Hu F.Z."/>
            <person name="Janto B."/>
            <person name="Boissy R."/>
            <person name="Hayes J."/>
            <person name="Keefe R."/>
            <person name="Post J.C."/>
            <person name="Ehrlich G.D."/>
        </authorList>
    </citation>
    <scope>NUCLEOTIDE SEQUENCE [LARGE SCALE GENOMIC DNA]</scope>
    <source>
        <strain evidence="1 2">R3021</strain>
    </source>
</reference>
<dbReference type="Proteomes" id="UP000003798">
    <property type="component" value="Unassembled WGS sequence"/>
</dbReference>
<evidence type="ECO:0000313" key="2">
    <source>
        <dbReference type="Proteomes" id="UP000003798"/>
    </source>
</evidence>
<name>A4N2A9_HAEIF</name>
<organism evidence="1 2">
    <name type="scientific">Haemophilus influenzae R3021</name>
    <dbReference type="NCBI Taxonomy" id="375432"/>
    <lineage>
        <taxon>Bacteria</taxon>
        <taxon>Pseudomonadati</taxon>
        <taxon>Pseudomonadota</taxon>
        <taxon>Gammaproteobacteria</taxon>
        <taxon>Pasteurellales</taxon>
        <taxon>Pasteurellaceae</taxon>
        <taxon>Haemophilus</taxon>
    </lineage>
</organism>
<evidence type="ECO:0000313" key="1">
    <source>
        <dbReference type="EMBL" id="EDJ91967.1"/>
    </source>
</evidence>
<accession>A4N2A9</accession>
<dbReference type="AlphaFoldDB" id="A4N2A9"/>
<gene>
    <name evidence="1" type="ORF">CGSHi22421_09428</name>
</gene>